<comment type="caution">
    <text evidence="2">The sequence shown here is derived from an EMBL/GenBank/DDBJ whole genome shotgun (WGS) entry which is preliminary data.</text>
</comment>
<evidence type="ECO:0000256" key="1">
    <source>
        <dbReference type="SAM" id="MobiDB-lite"/>
    </source>
</evidence>
<accession>A0A318CZK7</accession>
<dbReference type="AlphaFoldDB" id="A0A318CZK7"/>
<proteinExistence type="predicted"/>
<feature type="compositionally biased region" description="Basic and acidic residues" evidence="1">
    <location>
        <begin position="35"/>
        <end position="52"/>
    </location>
</feature>
<gene>
    <name evidence="2" type="ORF">DL796_11720</name>
</gene>
<reference evidence="2 3" key="1">
    <citation type="submission" date="2018-05" db="EMBL/GenBank/DDBJ databases">
        <title>Kangiella spongicola genome sequence.</title>
        <authorList>
            <person name="Maclea K.S."/>
            <person name="Goen A.E."/>
            <person name="Kelley C."/>
            <person name="Underriner A."/>
            <person name="Silverwood T."/>
            <person name="Trachtenberg A.M."/>
        </authorList>
    </citation>
    <scope>NUCLEOTIDE SEQUENCE [LARGE SCALE GENOMIC DNA]</scope>
    <source>
        <strain evidence="2 3">ATCC BAA-2076</strain>
    </source>
</reference>
<sequence length="76" mass="8396">MKVKVRRGPTEVGSRRRRAAGAPPARLTRSGGEVEQERTCWDPKDGELCPGRAKPEETLVEARSGPDVQIGRLTWV</sequence>
<keyword evidence="3" id="KW-1185">Reference proteome</keyword>
<organism evidence="2 3">
    <name type="scientific">Kangiella spongicola</name>
    <dbReference type="NCBI Taxonomy" id="796379"/>
    <lineage>
        <taxon>Bacteria</taxon>
        <taxon>Pseudomonadati</taxon>
        <taxon>Pseudomonadota</taxon>
        <taxon>Gammaproteobacteria</taxon>
        <taxon>Kangiellales</taxon>
        <taxon>Kangiellaceae</taxon>
        <taxon>Kangiella</taxon>
    </lineage>
</organism>
<protein>
    <submittedName>
        <fullName evidence="2">Uncharacterized protein</fullName>
    </submittedName>
</protein>
<dbReference type="Proteomes" id="UP000247689">
    <property type="component" value="Unassembled WGS sequence"/>
</dbReference>
<evidence type="ECO:0000313" key="2">
    <source>
        <dbReference type="EMBL" id="PXF62396.1"/>
    </source>
</evidence>
<evidence type="ECO:0000313" key="3">
    <source>
        <dbReference type="Proteomes" id="UP000247689"/>
    </source>
</evidence>
<dbReference type="EMBL" id="QICH01000007">
    <property type="protein sequence ID" value="PXF62396.1"/>
    <property type="molecule type" value="Genomic_DNA"/>
</dbReference>
<name>A0A318CZK7_9GAMM</name>
<feature type="region of interest" description="Disordered" evidence="1">
    <location>
        <begin position="1"/>
        <end position="52"/>
    </location>
</feature>